<feature type="compositionally biased region" description="Low complexity" evidence="1">
    <location>
        <begin position="242"/>
        <end position="263"/>
    </location>
</feature>
<dbReference type="SMART" id="SM00213">
    <property type="entry name" value="UBQ"/>
    <property type="match status" value="1"/>
</dbReference>
<dbReference type="PROSITE" id="PS50053">
    <property type="entry name" value="UBIQUITIN_2"/>
    <property type="match status" value="1"/>
</dbReference>
<evidence type="ECO:0000313" key="4">
    <source>
        <dbReference type="EMBL" id="GMM37778.1"/>
    </source>
</evidence>
<dbReference type="Proteomes" id="UP001360560">
    <property type="component" value="Unassembled WGS sequence"/>
</dbReference>
<sequence>MSEEITINIKSAGDKKYEIKASKETTISEFKDQVAEVSSIPSDQQRLIYSGRVLKDQETLAFYKVQDGHTIHMVKSAAKKTDTSGSTSASLGSNQNNNNIPTNISAGTHASDPLAGLTDARYAGYNIPMPSADMFGADGMPSEDQMSSMMDNPMFQEMMNSMLSNPAMLDTMINQNPMLRSMGPQAREILQSPMFRQMMSNPQMMRNAMSMQRAMGGSAPGGFGAGSGTGAGSFPAPGPAVGGNDASTASATTTTDSNSNATSAAASNPFAAMFPGGAPSLFGQPGDATNSMYNPELLASLLGAGAGAGAGSQAPVDNRPPEERYESQLRQLNDMGFFDFDRNVNALRRSGGSVQGAIDALLNGSV</sequence>
<dbReference type="GO" id="GO:0031593">
    <property type="term" value="F:polyubiquitin modification-dependent protein binding"/>
    <property type="evidence" value="ECO:0007669"/>
    <property type="project" value="TreeGrafter"/>
</dbReference>
<evidence type="ECO:0000259" key="3">
    <source>
        <dbReference type="PROSITE" id="PS50053"/>
    </source>
</evidence>
<evidence type="ECO:0000256" key="1">
    <source>
        <dbReference type="SAM" id="MobiDB-lite"/>
    </source>
</evidence>
<dbReference type="SMART" id="SM00165">
    <property type="entry name" value="UBA"/>
    <property type="match status" value="1"/>
</dbReference>
<dbReference type="InterPro" id="IPR000626">
    <property type="entry name" value="Ubiquitin-like_dom"/>
</dbReference>
<dbReference type="InterPro" id="IPR015496">
    <property type="entry name" value="Ubiquilin"/>
</dbReference>
<feature type="compositionally biased region" description="Polar residues" evidence="1">
    <location>
        <begin position="83"/>
        <end position="93"/>
    </location>
</feature>
<dbReference type="InterPro" id="IPR009060">
    <property type="entry name" value="UBA-like_sf"/>
</dbReference>
<dbReference type="CDD" id="cd14324">
    <property type="entry name" value="UBA_Dsk2p_like"/>
    <property type="match status" value="1"/>
</dbReference>
<feature type="domain" description="Ubiquitin-like" evidence="3">
    <location>
        <begin position="5"/>
        <end position="74"/>
    </location>
</feature>
<proteinExistence type="predicted"/>
<dbReference type="InterPro" id="IPR006636">
    <property type="entry name" value="STI1_HS-bd"/>
</dbReference>
<dbReference type="PANTHER" id="PTHR10677">
    <property type="entry name" value="UBIQUILIN"/>
    <property type="match status" value="1"/>
</dbReference>
<evidence type="ECO:0000259" key="2">
    <source>
        <dbReference type="PROSITE" id="PS50030"/>
    </source>
</evidence>
<reference evidence="4 5" key="1">
    <citation type="journal article" date="2023" name="Elife">
        <title>Identification of key yeast species and microbe-microbe interactions impacting larval growth of Drosophila in the wild.</title>
        <authorList>
            <person name="Mure A."/>
            <person name="Sugiura Y."/>
            <person name="Maeda R."/>
            <person name="Honda K."/>
            <person name="Sakurai N."/>
            <person name="Takahashi Y."/>
            <person name="Watada M."/>
            <person name="Katoh T."/>
            <person name="Gotoh A."/>
            <person name="Gotoh Y."/>
            <person name="Taniguchi I."/>
            <person name="Nakamura K."/>
            <person name="Hayashi T."/>
            <person name="Katayama T."/>
            <person name="Uemura T."/>
            <person name="Hattori Y."/>
        </authorList>
    </citation>
    <scope>NUCLEOTIDE SEQUENCE [LARGE SCALE GENOMIC DNA]</scope>
    <source>
        <strain evidence="4 5">SC-9</strain>
    </source>
</reference>
<gene>
    <name evidence="4" type="ORF">DASC09_051030</name>
</gene>
<dbReference type="Pfam" id="PF00627">
    <property type="entry name" value="UBA"/>
    <property type="match status" value="1"/>
</dbReference>
<keyword evidence="5" id="KW-1185">Reference proteome</keyword>
<dbReference type="GO" id="GO:0006511">
    <property type="term" value="P:ubiquitin-dependent protein catabolic process"/>
    <property type="evidence" value="ECO:0007669"/>
    <property type="project" value="TreeGrafter"/>
</dbReference>
<dbReference type="Gene3D" id="3.10.20.90">
    <property type="entry name" value="Phosphatidylinositol 3-kinase Catalytic Subunit, Chain A, domain 1"/>
    <property type="match status" value="1"/>
</dbReference>
<dbReference type="PROSITE" id="PS00299">
    <property type="entry name" value="UBIQUITIN_1"/>
    <property type="match status" value="1"/>
</dbReference>
<accession>A0AAV5QSI0</accession>
<dbReference type="SUPFAM" id="SSF46934">
    <property type="entry name" value="UBA-like"/>
    <property type="match status" value="1"/>
</dbReference>
<feature type="region of interest" description="Disordered" evidence="1">
    <location>
        <begin position="76"/>
        <end position="107"/>
    </location>
</feature>
<dbReference type="FunFam" id="1.10.8.10:FF:000024">
    <property type="entry name" value="Ubiquitin domain-containing protein DSK2"/>
    <property type="match status" value="1"/>
</dbReference>
<dbReference type="SMART" id="SM00727">
    <property type="entry name" value="STI1"/>
    <property type="match status" value="2"/>
</dbReference>
<dbReference type="Pfam" id="PF23195">
    <property type="entry name" value="UBQLN1"/>
    <property type="match status" value="1"/>
</dbReference>
<feature type="region of interest" description="Disordered" evidence="1">
    <location>
        <begin position="214"/>
        <end position="263"/>
    </location>
</feature>
<dbReference type="Gene3D" id="1.10.8.10">
    <property type="entry name" value="DNA helicase RuvA subunit, C-terminal domain"/>
    <property type="match status" value="1"/>
</dbReference>
<dbReference type="RefSeq" id="XP_064854774.1">
    <property type="nucleotide sequence ID" value="XM_064998702.1"/>
</dbReference>
<organism evidence="4 5">
    <name type="scientific">Saccharomycopsis crataegensis</name>
    <dbReference type="NCBI Taxonomy" id="43959"/>
    <lineage>
        <taxon>Eukaryota</taxon>
        <taxon>Fungi</taxon>
        <taxon>Dikarya</taxon>
        <taxon>Ascomycota</taxon>
        <taxon>Saccharomycotina</taxon>
        <taxon>Saccharomycetes</taxon>
        <taxon>Saccharomycopsidaceae</taxon>
        <taxon>Saccharomycopsis</taxon>
    </lineage>
</organism>
<dbReference type="CDD" id="cd16106">
    <property type="entry name" value="Ubl_Dsk2p_like"/>
    <property type="match status" value="1"/>
</dbReference>
<dbReference type="InterPro" id="IPR029071">
    <property type="entry name" value="Ubiquitin-like_domsf"/>
</dbReference>
<name>A0AAV5QSI0_9ASCO</name>
<dbReference type="Pfam" id="PF00240">
    <property type="entry name" value="ubiquitin"/>
    <property type="match status" value="1"/>
</dbReference>
<dbReference type="InterPro" id="IPR015940">
    <property type="entry name" value="UBA"/>
</dbReference>
<dbReference type="PROSITE" id="PS50030">
    <property type="entry name" value="UBA"/>
    <property type="match status" value="1"/>
</dbReference>
<evidence type="ECO:0000313" key="5">
    <source>
        <dbReference type="Proteomes" id="UP001360560"/>
    </source>
</evidence>
<feature type="compositionally biased region" description="Gly residues" evidence="1">
    <location>
        <begin position="218"/>
        <end position="231"/>
    </location>
</feature>
<dbReference type="AlphaFoldDB" id="A0AAV5QSI0"/>
<comment type="caution">
    <text evidence="4">The sequence shown here is derived from an EMBL/GenBank/DDBJ whole genome shotgun (WGS) entry which is preliminary data.</text>
</comment>
<dbReference type="InterPro" id="IPR019954">
    <property type="entry name" value="Ubiquitin_CS"/>
</dbReference>
<protein>
    <submittedName>
        <fullName evidence="4">Ubiquitin domain-containing protein</fullName>
    </submittedName>
</protein>
<feature type="domain" description="UBA" evidence="2">
    <location>
        <begin position="320"/>
        <end position="364"/>
    </location>
</feature>
<dbReference type="EMBL" id="BTFZ01000012">
    <property type="protein sequence ID" value="GMM37778.1"/>
    <property type="molecule type" value="Genomic_DNA"/>
</dbReference>
<dbReference type="GO" id="GO:0005829">
    <property type="term" value="C:cytosol"/>
    <property type="evidence" value="ECO:0007669"/>
    <property type="project" value="TreeGrafter"/>
</dbReference>
<dbReference type="InterPro" id="IPR019956">
    <property type="entry name" value="Ubiquitin_dom"/>
</dbReference>
<dbReference type="PANTHER" id="PTHR10677:SF3">
    <property type="entry name" value="FI07626P-RELATED"/>
    <property type="match status" value="1"/>
</dbReference>
<dbReference type="GeneID" id="90075753"/>
<dbReference type="SUPFAM" id="SSF54236">
    <property type="entry name" value="Ubiquitin-like"/>
    <property type="match status" value="1"/>
</dbReference>
<dbReference type="PRINTS" id="PR00348">
    <property type="entry name" value="UBIQUITIN"/>
</dbReference>